<evidence type="ECO:0000313" key="3">
    <source>
        <dbReference type="EMBL" id="KAF0708928.1"/>
    </source>
</evidence>
<name>A0A6A4Z948_9STRA</name>
<protein>
    <submittedName>
        <fullName evidence="3">Uncharacterized protein</fullName>
    </submittedName>
</protein>
<organism evidence="3">
    <name type="scientific">Aphanomyces stellatus</name>
    <dbReference type="NCBI Taxonomy" id="120398"/>
    <lineage>
        <taxon>Eukaryota</taxon>
        <taxon>Sar</taxon>
        <taxon>Stramenopiles</taxon>
        <taxon>Oomycota</taxon>
        <taxon>Saprolegniomycetes</taxon>
        <taxon>Saprolegniales</taxon>
        <taxon>Verrucalvaceae</taxon>
        <taxon>Aphanomyces</taxon>
    </lineage>
</organism>
<reference evidence="3" key="1">
    <citation type="submission" date="2019-06" db="EMBL/GenBank/DDBJ databases">
        <title>Genomics analysis of Aphanomyces spp. identifies a new class of oomycete effector associated with host adaptation.</title>
        <authorList>
            <person name="Gaulin E."/>
        </authorList>
    </citation>
    <scope>NUCLEOTIDE SEQUENCE</scope>
    <source>
        <strain evidence="3">CBS 578.67</strain>
    </source>
</reference>
<dbReference type="EMBL" id="VJMH01002395">
    <property type="protein sequence ID" value="KAF0708928.1"/>
    <property type="molecule type" value="Genomic_DNA"/>
</dbReference>
<dbReference type="EMBL" id="VJMH01005444">
    <property type="protein sequence ID" value="KAF0695905.1"/>
    <property type="molecule type" value="Genomic_DNA"/>
</dbReference>
<evidence type="ECO:0000313" key="2">
    <source>
        <dbReference type="EMBL" id="KAF0695905.1"/>
    </source>
</evidence>
<comment type="caution">
    <text evidence="3">The sequence shown here is derived from an EMBL/GenBank/DDBJ whole genome shotgun (WGS) entry which is preliminary data.</text>
</comment>
<dbReference type="AlphaFoldDB" id="A0A6A4Z948"/>
<feature type="region of interest" description="Disordered" evidence="1">
    <location>
        <begin position="1"/>
        <end position="54"/>
    </location>
</feature>
<accession>A0A6A4Z948</accession>
<feature type="compositionally biased region" description="Polar residues" evidence="1">
    <location>
        <begin position="44"/>
        <end position="54"/>
    </location>
</feature>
<proteinExistence type="predicted"/>
<feature type="non-terminal residue" evidence="3">
    <location>
        <position position="1"/>
    </location>
</feature>
<evidence type="ECO:0000256" key="1">
    <source>
        <dbReference type="SAM" id="MobiDB-lite"/>
    </source>
</evidence>
<sequence>VQEQQPQPVADEIPTPHKRKQEDKENNVTLSRLQPPKKYLKTAGSGSASDPVSV</sequence>
<gene>
    <name evidence="3" type="ORF">As57867_006142</name>
    <name evidence="2" type="ORF">As57867_013248</name>
</gene>